<keyword evidence="2" id="KW-1185">Reference proteome</keyword>
<evidence type="ECO:0000313" key="1">
    <source>
        <dbReference type="EMBL" id="SHO78716.1"/>
    </source>
</evidence>
<protein>
    <recommendedName>
        <fullName evidence="3">Transcription and mRNA export factor SUS1</fullName>
    </recommendedName>
</protein>
<evidence type="ECO:0008006" key="3">
    <source>
        <dbReference type="Google" id="ProtNLM"/>
    </source>
</evidence>
<dbReference type="GO" id="GO:0003713">
    <property type="term" value="F:transcription coactivator activity"/>
    <property type="evidence" value="ECO:0007669"/>
    <property type="project" value="InterPro"/>
</dbReference>
<dbReference type="GO" id="GO:0000124">
    <property type="term" value="C:SAGA complex"/>
    <property type="evidence" value="ECO:0007669"/>
    <property type="project" value="InterPro"/>
</dbReference>
<dbReference type="InterPro" id="IPR018783">
    <property type="entry name" value="TF_ENY2"/>
</dbReference>
<name>A0A1M8A8B0_MALS4</name>
<accession>A0A1M8A8B0</accession>
<dbReference type="InterPro" id="IPR038212">
    <property type="entry name" value="TF_EnY2_sf"/>
</dbReference>
<dbReference type="Pfam" id="PF10163">
    <property type="entry name" value="EnY2"/>
    <property type="match status" value="1"/>
</dbReference>
<proteinExistence type="predicted"/>
<evidence type="ECO:0000313" key="2">
    <source>
        <dbReference type="Proteomes" id="UP000186303"/>
    </source>
</evidence>
<dbReference type="VEuPathDB" id="FungiDB:MSYG_3064"/>
<dbReference type="EMBL" id="LT671824">
    <property type="protein sequence ID" value="SHO78716.1"/>
    <property type="molecule type" value="Genomic_DNA"/>
</dbReference>
<sequence>MSQQDGGESCEELLNLLHQRLISTGEWSSLLSQVRLMLEENGWDALLRQHAEREVAAQDSMHLTAFVDKLGAYAHETFPESVRIAMTAKLRDFLDRNLEDA</sequence>
<reference evidence="2" key="1">
    <citation type="journal article" date="2017" name="Nucleic Acids Res.">
        <title>Proteogenomics produces comprehensive and highly accurate protein-coding gene annotation in a complete genome assembly of Malassezia sympodialis.</title>
        <authorList>
            <person name="Zhu Y."/>
            <person name="Engstroem P.G."/>
            <person name="Tellgren-Roth C."/>
            <person name="Baudo C.D."/>
            <person name="Kennell J.C."/>
            <person name="Sun S."/>
            <person name="Billmyre R.B."/>
            <person name="Schroeder M.S."/>
            <person name="Andersson A."/>
            <person name="Holm T."/>
            <person name="Sigurgeirsson B."/>
            <person name="Wu G."/>
            <person name="Sankaranarayanan S.R."/>
            <person name="Siddharthan R."/>
            <person name="Sanyal K."/>
            <person name="Lundeberg J."/>
            <person name="Nystedt B."/>
            <person name="Boekhout T."/>
            <person name="Dawson T.L. Jr."/>
            <person name="Heitman J."/>
            <person name="Scheynius A."/>
            <person name="Lehtioe J."/>
        </authorList>
    </citation>
    <scope>NUCLEOTIDE SEQUENCE [LARGE SCALE GENOMIC DNA]</scope>
    <source>
        <strain evidence="2">ATCC 42132</strain>
    </source>
</reference>
<dbReference type="Proteomes" id="UP000186303">
    <property type="component" value="Chromosome 4"/>
</dbReference>
<dbReference type="AlphaFoldDB" id="A0A1M8A8B0"/>
<dbReference type="OrthoDB" id="434253at2759"/>
<dbReference type="GO" id="GO:0006406">
    <property type="term" value="P:mRNA export from nucleus"/>
    <property type="evidence" value="ECO:0007669"/>
    <property type="project" value="InterPro"/>
</dbReference>
<dbReference type="OMA" id="MIENGDW"/>
<dbReference type="GO" id="GO:0005643">
    <property type="term" value="C:nuclear pore"/>
    <property type="evidence" value="ECO:0007669"/>
    <property type="project" value="InterPro"/>
</dbReference>
<dbReference type="STRING" id="1230383.A0A1M8A8B0"/>
<organism evidence="1 2">
    <name type="scientific">Malassezia sympodialis (strain ATCC 42132)</name>
    <name type="common">Atopic eczema-associated yeast</name>
    <dbReference type="NCBI Taxonomy" id="1230383"/>
    <lineage>
        <taxon>Eukaryota</taxon>
        <taxon>Fungi</taxon>
        <taxon>Dikarya</taxon>
        <taxon>Basidiomycota</taxon>
        <taxon>Ustilaginomycotina</taxon>
        <taxon>Malasseziomycetes</taxon>
        <taxon>Malasseziales</taxon>
        <taxon>Malasseziaceae</taxon>
        <taxon>Malassezia</taxon>
    </lineage>
</organism>
<gene>
    <name evidence="1" type="ORF">MSYG_3064</name>
</gene>
<dbReference type="Gene3D" id="1.10.246.140">
    <property type="match status" value="1"/>
</dbReference>